<organism evidence="2 3">
    <name type="scientific">Cupriavidus yeoncheonensis</name>
    <dbReference type="NCBI Taxonomy" id="1462994"/>
    <lineage>
        <taxon>Bacteria</taxon>
        <taxon>Pseudomonadati</taxon>
        <taxon>Pseudomonadota</taxon>
        <taxon>Betaproteobacteria</taxon>
        <taxon>Burkholderiales</taxon>
        <taxon>Burkholderiaceae</taxon>
        <taxon>Cupriavidus</taxon>
    </lineage>
</organism>
<accession>A0A916IZM0</accession>
<reference evidence="2" key="1">
    <citation type="submission" date="2021-03" db="EMBL/GenBank/DDBJ databases">
        <authorList>
            <person name="Peeters C."/>
        </authorList>
    </citation>
    <scope>NUCLEOTIDE SEQUENCE</scope>
    <source>
        <strain evidence="2">LMG 31506</strain>
    </source>
</reference>
<proteinExistence type="predicted"/>
<name>A0A916IZM0_9BURK</name>
<dbReference type="EMBL" id="CAJPUY010000028">
    <property type="protein sequence ID" value="CAG2156130.1"/>
    <property type="molecule type" value="Genomic_DNA"/>
</dbReference>
<dbReference type="Proteomes" id="UP000672934">
    <property type="component" value="Unassembled WGS sequence"/>
</dbReference>
<protein>
    <recommendedName>
        <fullName evidence="4">BON domain-containing protein</fullName>
    </recommendedName>
</protein>
<evidence type="ECO:0008006" key="4">
    <source>
        <dbReference type="Google" id="ProtNLM"/>
    </source>
</evidence>
<feature type="region of interest" description="Disordered" evidence="1">
    <location>
        <begin position="161"/>
        <end position="185"/>
    </location>
</feature>
<evidence type="ECO:0000256" key="1">
    <source>
        <dbReference type="SAM" id="MobiDB-lite"/>
    </source>
</evidence>
<sequence length="185" mass="19759">MPEYKSRLTDYHYGGHSAVSDDRGQLAAADVRPASHDNHPVQQYVPSGANEPVGVERYGMYGVAPGPVATGPANRVFAEPVPRLYDGDGVRTDARASEARLLERFEMEIADVVDPGIVKAEIVTGICTLRGTVRDAVARRRIEAIAGRCLPECAIQSELLTSTSQAPQAPGEPAMSSAGLRFDSP</sequence>
<feature type="region of interest" description="Disordered" evidence="1">
    <location>
        <begin position="1"/>
        <end position="25"/>
    </location>
</feature>
<feature type="compositionally biased region" description="Basic and acidic residues" evidence="1">
    <location>
        <begin position="1"/>
        <end position="10"/>
    </location>
</feature>
<evidence type="ECO:0000313" key="2">
    <source>
        <dbReference type="EMBL" id="CAG2156130.1"/>
    </source>
</evidence>
<comment type="caution">
    <text evidence="2">The sequence shown here is derived from an EMBL/GenBank/DDBJ whole genome shotgun (WGS) entry which is preliminary data.</text>
</comment>
<dbReference type="AlphaFoldDB" id="A0A916IZM0"/>
<gene>
    <name evidence="2" type="ORF">LMG31506_05602</name>
</gene>
<evidence type="ECO:0000313" key="3">
    <source>
        <dbReference type="Proteomes" id="UP000672934"/>
    </source>
</evidence>
<keyword evidence="3" id="KW-1185">Reference proteome</keyword>
<dbReference type="RefSeq" id="WP_211950447.1">
    <property type="nucleotide sequence ID" value="NZ_CAJPUY010000028.1"/>
</dbReference>